<name>A0ABY8VR76_9CORY</name>
<reference evidence="2 3" key="1">
    <citation type="submission" date="2023-05" db="EMBL/GenBank/DDBJ databases">
        <title>Corynebacterium suedekumii sp. nov. and Corynebacterium breve sp. nov. isolated from raw cow's milk.</title>
        <authorList>
            <person name="Baer M.K."/>
            <person name="Mehl L."/>
            <person name="Hellmuth R."/>
            <person name="Marke G."/>
            <person name="Lipski A."/>
        </authorList>
    </citation>
    <scope>NUCLEOTIDE SEQUENCE [LARGE SCALE GENOMIC DNA]</scope>
    <source>
        <strain evidence="2 3">LM112</strain>
    </source>
</reference>
<dbReference type="InterPro" id="IPR036390">
    <property type="entry name" value="WH_DNA-bd_sf"/>
</dbReference>
<dbReference type="Gene3D" id="1.10.10.10">
    <property type="entry name" value="Winged helix-like DNA-binding domain superfamily/Winged helix DNA-binding domain"/>
    <property type="match status" value="1"/>
</dbReference>
<dbReference type="InterPro" id="IPR036388">
    <property type="entry name" value="WH-like_DNA-bd_sf"/>
</dbReference>
<dbReference type="InterPro" id="IPR005149">
    <property type="entry name" value="Tscrpt_reg_PadR_N"/>
</dbReference>
<dbReference type="RefSeq" id="WP_284875251.1">
    <property type="nucleotide sequence ID" value="NZ_CP126970.1"/>
</dbReference>
<dbReference type="PANTHER" id="PTHR33169">
    <property type="entry name" value="PADR-FAMILY TRANSCRIPTIONAL REGULATOR"/>
    <property type="match status" value="1"/>
</dbReference>
<organism evidence="2 3">
    <name type="scientific">Corynebacterium suedekumii</name>
    <dbReference type="NCBI Taxonomy" id="3049801"/>
    <lineage>
        <taxon>Bacteria</taxon>
        <taxon>Bacillati</taxon>
        <taxon>Actinomycetota</taxon>
        <taxon>Actinomycetes</taxon>
        <taxon>Mycobacteriales</taxon>
        <taxon>Corynebacteriaceae</taxon>
        <taxon>Corynebacterium</taxon>
    </lineage>
</organism>
<dbReference type="Pfam" id="PF03551">
    <property type="entry name" value="PadR"/>
    <property type="match status" value="1"/>
</dbReference>
<evidence type="ECO:0000313" key="2">
    <source>
        <dbReference type="EMBL" id="WIM70669.1"/>
    </source>
</evidence>
<dbReference type="Proteomes" id="UP001238805">
    <property type="component" value="Chromosome"/>
</dbReference>
<dbReference type="EMBL" id="CP126970">
    <property type="protein sequence ID" value="WIM70669.1"/>
    <property type="molecule type" value="Genomic_DNA"/>
</dbReference>
<dbReference type="PANTHER" id="PTHR33169:SF13">
    <property type="entry name" value="PADR-FAMILY TRANSCRIPTIONAL REGULATOR"/>
    <property type="match status" value="1"/>
</dbReference>
<accession>A0ABY8VR76</accession>
<proteinExistence type="predicted"/>
<feature type="domain" description="Transcription regulator PadR N-terminal" evidence="1">
    <location>
        <begin position="25"/>
        <end position="85"/>
    </location>
</feature>
<dbReference type="InterPro" id="IPR052509">
    <property type="entry name" value="Metal_resp_DNA-bind_regulator"/>
</dbReference>
<keyword evidence="3" id="KW-1185">Reference proteome</keyword>
<evidence type="ECO:0000259" key="1">
    <source>
        <dbReference type="Pfam" id="PF03551"/>
    </source>
</evidence>
<evidence type="ECO:0000313" key="3">
    <source>
        <dbReference type="Proteomes" id="UP001238805"/>
    </source>
</evidence>
<sequence length="107" mass="12004">MARASGFRSGELTDTAVQVLMALVTPRHGYAAMQYLSEVSNGEIEIGPASLYTTLKKLLENGFIEEIDSGESKRTYRLTSVGHDILIRNIDHRQRLLDVAKHIMEEQ</sequence>
<protein>
    <submittedName>
        <fullName evidence="2">PadR family transcriptional regulator</fullName>
    </submittedName>
</protein>
<gene>
    <name evidence="2" type="ORF">QP029_02220</name>
</gene>
<dbReference type="SUPFAM" id="SSF46785">
    <property type="entry name" value="Winged helix' DNA-binding domain"/>
    <property type="match status" value="1"/>
</dbReference>